<sequence length="161" mass="18567">IGERPSVKMKGGWASDSPKDKRKSTMKKRQSDSDVTTLDDERLRTDHQVTEDNDEIPVIPDLDDFQEEDLANKIAAPPSIQVNRVATYKELDNDFQKHSYLMTLDDEIDLKLLGKVLAPESTVFEEDKAWDWDRLFTEVSSELQTEWEKTNNENRPQPSAE</sequence>
<comment type="similarity">
    <text evidence="1">Belongs to the IFT43 family.</text>
</comment>
<dbReference type="InterPro" id="IPR029302">
    <property type="entry name" value="IFT43"/>
</dbReference>
<evidence type="ECO:0000256" key="2">
    <source>
        <dbReference type="ARBA" id="ARBA00022794"/>
    </source>
</evidence>
<keyword evidence="5" id="KW-1185">Reference proteome</keyword>
<dbReference type="GO" id="GO:0030991">
    <property type="term" value="C:intraciliary transport particle A"/>
    <property type="evidence" value="ECO:0007669"/>
    <property type="project" value="InterPro"/>
</dbReference>
<gene>
    <name evidence="4" type="ORF">PACLA_8A068332</name>
</gene>
<dbReference type="AlphaFoldDB" id="A0A6S7JHZ8"/>
<reference evidence="4" key="1">
    <citation type="submission" date="2020-04" db="EMBL/GenBank/DDBJ databases">
        <authorList>
            <person name="Alioto T."/>
            <person name="Alioto T."/>
            <person name="Gomez Garrido J."/>
        </authorList>
    </citation>
    <scope>NUCLEOTIDE SEQUENCE</scope>
    <source>
        <strain evidence="4">A484AB</strain>
    </source>
</reference>
<proteinExistence type="inferred from homology"/>
<keyword evidence="2" id="KW-0970">Cilium biogenesis/degradation</keyword>
<dbReference type="Pfam" id="PF15305">
    <property type="entry name" value="IFT43"/>
    <property type="match status" value="1"/>
</dbReference>
<dbReference type="EMBL" id="CACRXK020018047">
    <property type="protein sequence ID" value="CAB4032006.1"/>
    <property type="molecule type" value="Genomic_DNA"/>
</dbReference>
<dbReference type="GO" id="GO:0035721">
    <property type="term" value="P:intraciliary retrograde transport"/>
    <property type="evidence" value="ECO:0007669"/>
    <property type="project" value="TreeGrafter"/>
</dbReference>
<comment type="caution">
    <text evidence="4">The sequence shown here is derived from an EMBL/GenBank/DDBJ whole genome shotgun (WGS) entry which is preliminary data.</text>
</comment>
<feature type="non-terminal residue" evidence="4">
    <location>
        <position position="1"/>
    </location>
</feature>
<dbReference type="Proteomes" id="UP001152795">
    <property type="component" value="Unassembled WGS sequence"/>
</dbReference>
<organism evidence="4 5">
    <name type="scientific">Paramuricea clavata</name>
    <name type="common">Red gorgonian</name>
    <name type="synonym">Violescent sea-whip</name>
    <dbReference type="NCBI Taxonomy" id="317549"/>
    <lineage>
        <taxon>Eukaryota</taxon>
        <taxon>Metazoa</taxon>
        <taxon>Cnidaria</taxon>
        <taxon>Anthozoa</taxon>
        <taxon>Octocorallia</taxon>
        <taxon>Malacalcyonacea</taxon>
        <taxon>Plexauridae</taxon>
        <taxon>Paramuricea</taxon>
    </lineage>
</organism>
<dbReference type="PANTHER" id="PTHR33724:SF1">
    <property type="entry name" value="INTRAFLAGELLAR TRANSPORT PROTEIN 43 HOMOLOG"/>
    <property type="match status" value="1"/>
</dbReference>
<evidence type="ECO:0000256" key="3">
    <source>
        <dbReference type="SAM" id="MobiDB-lite"/>
    </source>
</evidence>
<evidence type="ECO:0000256" key="1">
    <source>
        <dbReference type="ARBA" id="ARBA00007563"/>
    </source>
</evidence>
<feature type="region of interest" description="Disordered" evidence="3">
    <location>
        <begin position="1"/>
        <end position="44"/>
    </location>
</feature>
<dbReference type="GO" id="GO:0005929">
    <property type="term" value="C:cilium"/>
    <property type="evidence" value="ECO:0007669"/>
    <property type="project" value="TreeGrafter"/>
</dbReference>
<dbReference type="OrthoDB" id="206950at2759"/>
<accession>A0A6S7JHZ8</accession>
<evidence type="ECO:0000313" key="5">
    <source>
        <dbReference type="Proteomes" id="UP001152795"/>
    </source>
</evidence>
<dbReference type="PANTHER" id="PTHR33724">
    <property type="entry name" value="INTRAFLAGELLAR TRANSPORT PROTEIN 43 HOMOLOG"/>
    <property type="match status" value="1"/>
</dbReference>
<name>A0A6S7JHZ8_PARCT</name>
<protein>
    <submittedName>
        <fullName evidence="4">Intraflagellar transport 43 homolog A-like isoform X2</fullName>
    </submittedName>
</protein>
<evidence type="ECO:0000313" key="4">
    <source>
        <dbReference type="EMBL" id="CAB4032006.1"/>
    </source>
</evidence>